<dbReference type="Gene3D" id="3.40.50.720">
    <property type="entry name" value="NAD(P)-binding Rossmann-like Domain"/>
    <property type="match status" value="1"/>
</dbReference>
<dbReference type="Proteomes" id="UP001595840">
    <property type="component" value="Unassembled WGS sequence"/>
</dbReference>
<dbReference type="Pfam" id="PF00106">
    <property type="entry name" value="adh_short"/>
    <property type="match status" value="1"/>
</dbReference>
<reference evidence="5" key="1">
    <citation type="journal article" date="2019" name="Int. J. Syst. Evol. Microbiol.">
        <title>The Global Catalogue of Microorganisms (GCM) 10K type strain sequencing project: providing services to taxonomists for standard genome sequencing and annotation.</title>
        <authorList>
            <consortium name="The Broad Institute Genomics Platform"/>
            <consortium name="The Broad Institute Genome Sequencing Center for Infectious Disease"/>
            <person name="Wu L."/>
            <person name="Ma J."/>
        </authorList>
    </citation>
    <scope>NUCLEOTIDE SEQUENCE [LARGE SCALE GENOMIC DNA]</scope>
    <source>
        <strain evidence="5">CECT 8570</strain>
    </source>
</reference>
<accession>A0ABV8V788</accession>
<proteinExistence type="inferred from homology"/>
<dbReference type="InterPro" id="IPR002347">
    <property type="entry name" value="SDR_fam"/>
</dbReference>
<dbReference type="InterPro" id="IPR020904">
    <property type="entry name" value="Sc_DH/Rdtase_CS"/>
</dbReference>
<comment type="similarity">
    <text evidence="1">Belongs to the short-chain dehydrogenases/reductases (SDR) family.</text>
</comment>
<dbReference type="PANTHER" id="PTHR42901:SF1">
    <property type="entry name" value="ALCOHOL DEHYDROGENASE"/>
    <property type="match status" value="1"/>
</dbReference>
<dbReference type="SUPFAM" id="SSF51735">
    <property type="entry name" value="NAD(P)-binding Rossmann-fold domains"/>
    <property type="match status" value="1"/>
</dbReference>
<comment type="caution">
    <text evidence="4">The sequence shown here is derived from an EMBL/GenBank/DDBJ whole genome shotgun (WGS) entry which is preliminary data.</text>
</comment>
<name>A0ABV8V788_9GAMM</name>
<dbReference type="PROSITE" id="PS00061">
    <property type="entry name" value="ADH_SHORT"/>
    <property type="match status" value="1"/>
</dbReference>
<evidence type="ECO:0000256" key="3">
    <source>
        <dbReference type="SAM" id="MobiDB-lite"/>
    </source>
</evidence>
<dbReference type="EMBL" id="JBHSCX010000021">
    <property type="protein sequence ID" value="MFC4363784.1"/>
    <property type="molecule type" value="Genomic_DNA"/>
</dbReference>
<keyword evidence="2" id="KW-0560">Oxidoreductase</keyword>
<keyword evidence="5" id="KW-1185">Reference proteome</keyword>
<feature type="region of interest" description="Disordered" evidence="3">
    <location>
        <begin position="195"/>
        <end position="217"/>
    </location>
</feature>
<protein>
    <submittedName>
        <fullName evidence="4">YciK family oxidoreductase</fullName>
    </submittedName>
</protein>
<gene>
    <name evidence="4" type="ORF">ACFOX3_15820</name>
</gene>
<sequence>MNINEYQAPDQLLKDKIILVTGAGSGIGKTAALTFARYGATVVLLGRTISKLEKIYDLIVSEALPEPAIYPINFEGASEKDYNDMCDRLNEEFGLIDGILYNAADLGDRTPIENYAIDVWMRLFQVNVHSPFMMTKALLPLLRKSEAASVLFTGSSVGYKGRAYWGAYAASKAAAENLMQTLADEEDGTSKVRINSINPGGTRTPMRAKAYPAENPSSVKTPDALMPSYLYFMGKDSAGVSGKQFNTTEFREA</sequence>
<dbReference type="InterPro" id="IPR036291">
    <property type="entry name" value="NAD(P)-bd_dom_sf"/>
</dbReference>
<evidence type="ECO:0000256" key="2">
    <source>
        <dbReference type="ARBA" id="ARBA00023002"/>
    </source>
</evidence>
<dbReference type="NCBIfam" id="NF006509">
    <property type="entry name" value="PRK08945.1"/>
    <property type="match status" value="1"/>
</dbReference>
<dbReference type="PANTHER" id="PTHR42901">
    <property type="entry name" value="ALCOHOL DEHYDROGENASE"/>
    <property type="match status" value="1"/>
</dbReference>
<organism evidence="4 5">
    <name type="scientific">Simiduia curdlanivorans</name>
    <dbReference type="NCBI Taxonomy" id="1492769"/>
    <lineage>
        <taxon>Bacteria</taxon>
        <taxon>Pseudomonadati</taxon>
        <taxon>Pseudomonadota</taxon>
        <taxon>Gammaproteobacteria</taxon>
        <taxon>Cellvibrionales</taxon>
        <taxon>Cellvibrionaceae</taxon>
        <taxon>Simiduia</taxon>
    </lineage>
</organism>
<evidence type="ECO:0000256" key="1">
    <source>
        <dbReference type="ARBA" id="ARBA00006484"/>
    </source>
</evidence>
<evidence type="ECO:0000313" key="4">
    <source>
        <dbReference type="EMBL" id="MFC4363784.1"/>
    </source>
</evidence>
<evidence type="ECO:0000313" key="5">
    <source>
        <dbReference type="Proteomes" id="UP001595840"/>
    </source>
</evidence>
<dbReference type="RefSeq" id="WP_290263376.1">
    <property type="nucleotide sequence ID" value="NZ_JAUFQG010000004.1"/>
</dbReference>
<dbReference type="PRINTS" id="PR00081">
    <property type="entry name" value="GDHRDH"/>
</dbReference>